<gene>
    <name evidence="1" type="ORF">CY0110_18652</name>
</gene>
<dbReference type="Proteomes" id="UP000003781">
    <property type="component" value="Unassembled WGS sequence"/>
</dbReference>
<name>A3IJ62_9CHRO</name>
<reference evidence="1 2" key="1">
    <citation type="submission" date="2007-03" db="EMBL/GenBank/DDBJ databases">
        <authorList>
            <person name="Stal L."/>
            <person name="Ferriera S."/>
            <person name="Johnson J."/>
            <person name="Kravitz S."/>
            <person name="Beeson K."/>
            <person name="Sutton G."/>
            <person name="Rogers Y.-H."/>
            <person name="Friedman R."/>
            <person name="Frazier M."/>
            <person name="Venter J.C."/>
        </authorList>
    </citation>
    <scope>NUCLEOTIDE SEQUENCE [LARGE SCALE GENOMIC DNA]</scope>
    <source>
        <strain evidence="1 2">CCY0110</strain>
    </source>
</reference>
<proteinExistence type="predicted"/>
<evidence type="ECO:0000313" key="1">
    <source>
        <dbReference type="EMBL" id="EAZ93844.1"/>
    </source>
</evidence>
<protein>
    <submittedName>
        <fullName evidence="1">Uncharacterized protein</fullName>
    </submittedName>
</protein>
<accession>A3IJ62</accession>
<organism evidence="1 2">
    <name type="scientific">Crocosphaera chwakensis CCY0110</name>
    <dbReference type="NCBI Taxonomy" id="391612"/>
    <lineage>
        <taxon>Bacteria</taxon>
        <taxon>Bacillati</taxon>
        <taxon>Cyanobacteriota</taxon>
        <taxon>Cyanophyceae</taxon>
        <taxon>Oscillatoriophycideae</taxon>
        <taxon>Chroococcales</taxon>
        <taxon>Aphanothecaceae</taxon>
        <taxon>Crocosphaera</taxon>
        <taxon>Crocosphaera chwakensis</taxon>
    </lineage>
</organism>
<sequence>MITDGSFCGSSYYQFLLLFAY</sequence>
<keyword evidence="2" id="KW-1185">Reference proteome</keyword>
<evidence type="ECO:0000313" key="2">
    <source>
        <dbReference type="Proteomes" id="UP000003781"/>
    </source>
</evidence>
<dbReference type="EMBL" id="AAXW01000002">
    <property type="protein sequence ID" value="EAZ93844.1"/>
    <property type="molecule type" value="Genomic_DNA"/>
</dbReference>
<dbReference type="AlphaFoldDB" id="A3IJ62"/>
<comment type="caution">
    <text evidence="1">The sequence shown here is derived from an EMBL/GenBank/DDBJ whole genome shotgun (WGS) entry which is preliminary data.</text>
</comment>